<dbReference type="Gene3D" id="3.30.450.20">
    <property type="entry name" value="PAS domain"/>
    <property type="match status" value="1"/>
</dbReference>
<dbReference type="SUPFAM" id="SSF58104">
    <property type="entry name" value="Methyl-accepting chemotaxis protein (MCP) signaling domain"/>
    <property type="match status" value="1"/>
</dbReference>
<dbReference type="InterPro" id="IPR004089">
    <property type="entry name" value="MCPsignal_dom"/>
</dbReference>
<dbReference type="CDD" id="cd12912">
    <property type="entry name" value="PDC2_MCP_like"/>
    <property type="match status" value="1"/>
</dbReference>
<dbReference type="SUPFAM" id="SSF47188">
    <property type="entry name" value="Hemerythrin-like"/>
    <property type="match status" value="1"/>
</dbReference>
<dbReference type="GO" id="GO:0005886">
    <property type="term" value="C:plasma membrane"/>
    <property type="evidence" value="ECO:0007669"/>
    <property type="project" value="UniProtKB-SubCell"/>
</dbReference>
<dbReference type="CDD" id="cd06225">
    <property type="entry name" value="HAMP"/>
    <property type="match status" value="1"/>
</dbReference>
<keyword evidence="3" id="KW-1003">Cell membrane</keyword>
<evidence type="ECO:0000256" key="3">
    <source>
        <dbReference type="ARBA" id="ARBA00022475"/>
    </source>
</evidence>
<evidence type="ECO:0000256" key="2">
    <source>
        <dbReference type="ARBA" id="ARBA00010587"/>
    </source>
</evidence>
<organism evidence="15 16">
    <name type="scientific">Brachyspira pilosicoli</name>
    <name type="common">Serpulina pilosicoli</name>
    <dbReference type="NCBI Taxonomy" id="52584"/>
    <lineage>
        <taxon>Bacteria</taxon>
        <taxon>Pseudomonadati</taxon>
        <taxon>Spirochaetota</taxon>
        <taxon>Spirochaetia</taxon>
        <taxon>Brachyspirales</taxon>
        <taxon>Brachyspiraceae</taxon>
        <taxon>Brachyspira</taxon>
    </lineage>
</organism>
<dbReference type="PROSITE" id="PS50111">
    <property type="entry name" value="CHEMOTAXIS_TRANSDUC_2"/>
    <property type="match status" value="1"/>
</dbReference>
<comment type="similarity">
    <text evidence="10">Belongs to the methyl-accepting chemotaxis (MCP) protein family.</text>
</comment>
<dbReference type="Pfam" id="PF01814">
    <property type="entry name" value="Hemerythrin"/>
    <property type="match status" value="1"/>
</dbReference>
<dbReference type="GO" id="GO:0046872">
    <property type="term" value="F:metal ion binding"/>
    <property type="evidence" value="ECO:0007669"/>
    <property type="project" value="UniProtKB-KW"/>
</dbReference>
<dbReference type="PANTHER" id="PTHR43531:SF11">
    <property type="entry name" value="METHYL-ACCEPTING CHEMOTAXIS PROTEIN 3"/>
    <property type="match status" value="1"/>
</dbReference>
<evidence type="ECO:0000256" key="6">
    <source>
        <dbReference type="ARBA" id="ARBA00022723"/>
    </source>
</evidence>
<dbReference type="InterPro" id="IPR003660">
    <property type="entry name" value="HAMP_dom"/>
</dbReference>
<feature type="domain" description="Methyl-accepting transducer" evidence="13">
    <location>
        <begin position="369"/>
        <end position="598"/>
    </location>
</feature>
<evidence type="ECO:0000256" key="12">
    <source>
        <dbReference type="SAM" id="Phobius"/>
    </source>
</evidence>
<evidence type="ECO:0000256" key="4">
    <source>
        <dbReference type="ARBA" id="ARBA00022500"/>
    </source>
</evidence>
<evidence type="ECO:0000256" key="5">
    <source>
        <dbReference type="ARBA" id="ARBA00022692"/>
    </source>
</evidence>
<keyword evidence="6" id="KW-0479">Metal-binding</keyword>
<keyword evidence="7 12" id="KW-1133">Transmembrane helix</keyword>
<dbReference type="InterPro" id="IPR004090">
    <property type="entry name" value="Chemotax_Me-accpt_rcpt"/>
</dbReference>
<dbReference type="Gene3D" id="1.20.120.50">
    <property type="entry name" value="Hemerythrin-like"/>
    <property type="match status" value="1"/>
</dbReference>
<dbReference type="EMBL" id="SAXY01000046">
    <property type="protein sequence ID" value="TXJ41067.1"/>
    <property type="molecule type" value="Genomic_DNA"/>
</dbReference>
<evidence type="ECO:0000313" key="16">
    <source>
        <dbReference type="Proteomes" id="UP000323176"/>
    </source>
</evidence>
<dbReference type="Pfam" id="PF02743">
    <property type="entry name" value="dCache_1"/>
    <property type="match status" value="1"/>
</dbReference>
<name>A0A5C8ESV3_BRAPL</name>
<dbReference type="GO" id="GO:0006935">
    <property type="term" value="P:chemotaxis"/>
    <property type="evidence" value="ECO:0007669"/>
    <property type="project" value="UniProtKB-KW"/>
</dbReference>
<evidence type="ECO:0000259" key="13">
    <source>
        <dbReference type="PROSITE" id="PS50111"/>
    </source>
</evidence>
<sequence length="751" mass="84992">MNIHKLIFKIPFIVTISVIIATISSIIVVSIISSKAMDVIVRNGLESNVLSYNKLVDLWFEDNNNSMVNFSKNNDIINFLQNTNDVVLRLNAEGALKSFADSKNSFLNFIIIDTEGNAILDSSGGSLLGVSINKGNDDWKMFEASGYNSGGESSIEKSIMTGLPTYRLWHGIKDNNGNLIGILFGNVNWADFVDRFISNFSIGNSGQIVIIDKNKKILAHKDKNKILTTDNYPPYETVIKDKNGMITYKDAKEIYYMSFHNIKNTSWYIIVSMAESELYAPSKNMILYAIITAIVVIGVLVAFAFFFTKRLISYVNEALRVASIISDGDLTFNIADKYLNRKDEIGYLIRSFDNIRNSMKRIIETANSNIDLTKKTAYSLSYANKDLYNRTNEQIDSLSKTAEATEEISSTIEKSVDNANLINKMMIESRDAIEKAGSIISETAKNTEEAFEYSNKISGLVKFIEDIAFQTNILALNASVEAARAGEQGRGFAVVASEVRNLAQTTQSSVNNITSFINGSNEKVKNATNSANTSRELFADIENKINETTKVIEDMVNTTNEQMAGINNINSAVMKMDSKTQENTSLVYSMQESSQELEKQMEELFNAMSFFKVGPRRLEWTSEYYTHNKIIDEQHKQIIDYANKVHNALYNNDKNEVDEAFKGAIDYTKYHFSEEQKIQMQNKENYPKIKEHFEEHKKFIKAINEEYEAFKTSSNWREIAEDFSGLLAKLLIEHIGVWDKEFVKTADIKDY</sequence>
<dbReference type="SMART" id="SM00283">
    <property type="entry name" value="MA"/>
    <property type="match status" value="1"/>
</dbReference>
<evidence type="ECO:0000256" key="9">
    <source>
        <dbReference type="ARBA" id="ARBA00023136"/>
    </source>
</evidence>
<dbReference type="CDD" id="cd11386">
    <property type="entry name" value="MCP_signal"/>
    <property type="match status" value="1"/>
</dbReference>
<keyword evidence="5 12" id="KW-0812">Transmembrane</keyword>
<proteinExistence type="inferred from homology"/>
<dbReference type="PANTHER" id="PTHR43531">
    <property type="entry name" value="PROTEIN ICFG"/>
    <property type="match status" value="1"/>
</dbReference>
<comment type="caution">
    <text evidence="15">The sequence shown here is derived from an EMBL/GenBank/DDBJ whole genome shotgun (WGS) entry which is preliminary data.</text>
</comment>
<evidence type="ECO:0000256" key="8">
    <source>
        <dbReference type="ARBA" id="ARBA00023004"/>
    </source>
</evidence>
<evidence type="ECO:0000256" key="10">
    <source>
        <dbReference type="ARBA" id="ARBA00029447"/>
    </source>
</evidence>
<comment type="subcellular location">
    <subcellularLocation>
        <location evidence="1">Cell membrane</location>
        <topology evidence="1">Multi-pass membrane protein</topology>
    </subcellularLocation>
</comment>
<dbReference type="InterPro" id="IPR012827">
    <property type="entry name" value="Hemerythrin_metal-bd"/>
</dbReference>
<dbReference type="GO" id="GO:0007165">
    <property type="term" value="P:signal transduction"/>
    <property type="evidence" value="ECO:0007669"/>
    <property type="project" value="UniProtKB-KW"/>
</dbReference>
<dbReference type="OrthoDB" id="304550at2"/>
<comment type="similarity">
    <text evidence="2">Belongs to the hemerythrin family.</text>
</comment>
<evidence type="ECO:0000256" key="1">
    <source>
        <dbReference type="ARBA" id="ARBA00004651"/>
    </source>
</evidence>
<reference evidence="15 16" key="1">
    <citation type="journal article" date="1992" name="Lakartidningen">
        <title>[Penicillin V and not amoxicillin is the first choice preparation in acute otitis].</title>
        <authorList>
            <person name="Kamme C."/>
            <person name="Lundgren K."/>
            <person name="Prellner K."/>
        </authorList>
    </citation>
    <scope>NUCLEOTIDE SEQUENCE [LARGE SCALE GENOMIC DNA]</scope>
    <source>
        <strain evidence="15 16">PC5538III-hc</strain>
    </source>
</reference>
<dbReference type="AlphaFoldDB" id="A0A5C8ESV3"/>
<evidence type="ECO:0000259" key="14">
    <source>
        <dbReference type="PROSITE" id="PS50885"/>
    </source>
</evidence>
<accession>A0A5C8ESV3</accession>
<feature type="transmembrane region" description="Helical" evidence="12">
    <location>
        <begin position="6"/>
        <end position="32"/>
    </location>
</feature>
<keyword evidence="8" id="KW-0408">Iron</keyword>
<keyword evidence="11" id="KW-0807">Transducer</keyword>
<evidence type="ECO:0000256" key="7">
    <source>
        <dbReference type="ARBA" id="ARBA00022989"/>
    </source>
</evidence>
<dbReference type="InterPro" id="IPR051310">
    <property type="entry name" value="MCP_chemotaxis"/>
</dbReference>
<keyword evidence="9 12" id="KW-0472">Membrane</keyword>
<dbReference type="CDD" id="cd12107">
    <property type="entry name" value="Hemerythrin"/>
    <property type="match status" value="1"/>
</dbReference>
<dbReference type="InterPro" id="IPR035938">
    <property type="entry name" value="Hemerythrin-like_sf"/>
</dbReference>
<keyword evidence="4" id="KW-0145">Chemotaxis</keyword>
<dbReference type="Proteomes" id="UP000323176">
    <property type="component" value="Unassembled WGS sequence"/>
</dbReference>
<evidence type="ECO:0000256" key="11">
    <source>
        <dbReference type="PROSITE-ProRule" id="PRU00284"/>
    </source>
</evidence>
<dbReference type="PRINTS" id="PR00260">
    <property type="entry name" value="CHEMTRNSDUCR"/>
</dbReference>
<dbReference type="GO" id="GO:0004888">
    <property type="term" value="F:transmembrane signaling receptor activity"/>
    <property type="evidence" value="ECO:0007669"/>
    <property type="project" value="InterPro"/>
</dbReference>
<evidence type="ECO:0000313" key="15">
    <source>
        <dbReference type="EMBL" id="TXJ41067.1"/>
    </source>
</evidence>
<dbReference type="PROSITE" id="PS50885">
    <property type="entry name" value="HAMP"/>
    <property type="match status" value="1"/>
</dbReference>
<dbReference type="NCBIfam" id="TIGR02481">
    <property type="entry name" value="hemeryth_dom"/>
    <property type="match status" value="1"/>
</dbReference>
<dbReference type="Gene3D" id="1.10.287.950">
    <property type="entry name" value="Methyl-accepting chemotaxis protein"/>
    <property type="match status" value="1"/>
</dbReference>
<gene>
    <name evidence="15" type="ORF">EPJ72_07685</name>
</gene>
<dbReference type="InterPro" id="IPR033479">
    <property type="entry name" value="dCache_1"/>
</dbReference>
<protein>
    <submittedName>
        <fullName evidence="15">HAMP domain-containing protein</fullName>
    </submittedName>
</protein>
<feature type="domain" description="HAMP" evidence="14">
    <location>
        <begin position="309"/>
        <end position="364"/>
    </location>
</feature>
<feature type="transmembrane region" description="Helical" evidence="12">
    <location>
        <begin position="286"/>
        <end position="307"/>
    </location>
</feature>
<dbReference type="InterPro" id="IPR012312">
    <property type="entry name" value="Hemerythrin-like"/>
</dbReference>
<dbReference type="Pfam" id="PF00015">
    <property type="entry name" value="MCPsignal"/>
    <property type="match status" value="1"/>
</dbReference>